<dbReference type="InterPro" id="IPR006603">
    <property type="entry name" value="PQ-loop_rpt"/>
</dbReference>
<evidence type="ECO:0000256" key="5">
    <source>
        <dbReference type="SAM" id="Phobius"/>
    </source>
</evidence>
<feature type="transmembrane region" description="Helical" evidence="5">
    <location>
        <begin position="124"/>
        <end position="146"/>
    </location>
</feature>
<feature type="transmembrane region" description="Helical" evidence="5">
    <location>
        <begin position="50"/>
        <end position="70"/>
    </location>
</feature>
<name>X0TZ93_9ZZZZ</name>
<comment type="subcellular location">
    <subcellularLocation>
        <location evidence="1">Membrane</location>
        <topology evidence="1">Multi-pass membrane protein</topology>
    </subcellularLocation>
</comment>
<feature type="transmembrane region" description="Helical" evidence="5">
    <location>
        <begin position="158"/>
        <end position="179"/>
    </location>
</feature>
<feature type="transmembrane region" description="Helical" evidence="5">
    <location>
        <begin position="90"/>
        <end position="112"/>
    </location>
</feature>
<feature type="transmembrane region" description="Helical" evidence="5">
    <location>
        <begin position="199"/>
        <end position="218"/>
    </location>
</feature>
<reference evidence="6" key="1">
    <citation type="journal article" date="2014" name="Front. Microbiol.">
        <title>High frequency of phylogenetically diverse reductive dehalogenase-homologous genes in deep subseafloor sedimentary metagenomes.</title>
        <authorList>
            <person name="Kawai M."/>
            <person name="Futagami T."/>
            <person name="Toyoda A."/>
            <person name="Takaki Y."/>
            <person name="Nishi S."/>
            <person name="Hori S."/>
            <person name="Arai W."/>
            <person name="Tsubouchi T."/>
            <person name="Morono Y."/>
            <person name="Uchiyama I."/>
            <person name="Ito T."/>
            <person name="Fujiyama A."/>
            <person name="Inagaki F."/>
            <person name="Takami H."/>
        </authorList>
    </citation>
    <scope>NUCLEOTIDE SEQUENCE</scope>
    <source>
        <strain evidence="6">Expedition CK06-06</strain>
    </source>
</reference>
<evidence type="ECO:0000256" key="3">
    <source>
        <dbReference type="ARBA" id="ARBA00022989"/>
    </source>
</evidence>
<dbReference type="Pfam" id="PF04193">
    <property type="entry name" value="PQ-loop"/>
    <property type="match status" value="2"/>
</dbReference>
<feature type="non-terminal residue" evidence="6">
    <location>
        <position position="260"/>
    </location>
</feature>
<dbReference type="AlphaFoldDB" id="X0TZ93"/>
<organism evidence="6">
    <name type="scientific">marine sediment metagenome</name>
    <dbReference type="NCBI Taxonomy" id="412755"/>
    <lineage>
        <taxon>unclassified sequences</taxon>
        <taxon>metagenomes</taxon>
        <taxon>ecological metagenomes</taxon>
    </lineage>
</organism>
<keyword evidence="3 5" id="KW-1133">Transmembrane helix</keyword>
<comment type="caution">
    <text evidence="6">The sequence shown here is derived from an EMBL/GenBank/DDBJ whole genome shotgun (WGS) entry which is preliminary data.</text>
</comment>
<dbReference type="InterPro" id="IPR051415">
    <property type="entry name" value="LAAT-1"/>
</dbReference>
<sequence>MLFEIVKNNQISKAGIAIGIILCLGGIASYIPQFYTIFKLREVNGISEMSILILNLGFLCLTMNSVIFNWDILSHCFKDTNWLVCNAKLLAFYQICISWLMVVIFYLIFIYFKIKSRKDRIFHGLIYIISYFAFTLLLVGLIAGDYALEDSSKHQHHVFYIIGNILGYTSAFCNSIVWIPQIVSLIKTKSGGNLSLPMFILQTPGNLVIIIFQAVLYHQSVSTWITYVITLVEQLTILILLIYYRYCSEAEYADLEDLKD</sequence>
<evidence type="ECO:0000256" key="1">
    <source>
        <dbReference type="ARBA" id="ARBA00004141"/>
    </source>
</evidence>
<evidence type="ECO:0008006" key="7">
    <source>
        <dbReference type="Google" id="ProtNLM"/>
    </source>
</evidence>
<dbReference type="GO" id="GO:0016020">
    <property type="term" value="C:membrane"/>
    <property type="evidence" value="ECO:0007669"/>
    <property type="project" value="UniProtKB-SubCell"/>
</dbReference>
<dbReference type="EMBL" id="BARS01016208">
    <property type="protein sequence ID" value="GAF98614.1"/>
    <property type="molecule type" value="Genomic_DNA"/>
</dbReference>
<feature type="transmembrane region" description="Helical" evidence="5">
    <location>
        <begin position="224"/>
        <end position="244"/>
    </location>
</feature>
<dbReference type="Gene3D" id="1.20.1280.290">
    <property type="match status" value="1"/>
</dbReference>
<gene>
    <name evidence="6" type="ORF">S01H1_26713</name>
</gene>
<dbReference type="PANTHER" id="PTHR16201">
    <property type="entry name" value="SEVEN TRANSMEMBRANE PROTEIN 1-RELATED"/>
    <property type="match status" value="1"/>
</dbReference>
<protein>
    <recommendedName>
        <fullName evidence="7">PQ loop repeat protein</fullName>
    </recommendedName>
</protein>
<dbReference type="PANTHER" id="PTHR16201:SF11">
    <property type="entry name" value="PQ-LOOP REPEAT-CONTAINING PROTEIN"/>
    <property type="match status" value="1"/>
</dbReference>
<proteinExistence type="predicted"/>
<keyword evidence="4 5" id="KW-0472">Membrane</keyword>
<accession>X0TZ93</accession>
<feature type="transmembrane region" description="Helical" evidence="5">
    <location>
        <begin position="16"/>
        <end position="38"/>
    </location>
</feature>
<evidence type="ECO:0000313" key="6">
    <source>
        <dbReference type="EMBL" id="GAF98614.1"/>
    </source>
</evidence>
<keyword evidence="2 5" id="KW-0812">Transmembrane</keyword>
<evidence type="ECO:0000256" key="4">
    <source>
        <dbReference type="ARBA" id="ARBA00023136"/>
    </source>
</evidence>
<evidence type="ECO:0000256" key="2">
    <source>
        <dbReference type="ARBA" id="ARBA00022692"/>
    </source>
</evidence>
<dbReference type="SMART" id="SM00679">
    <property type="entry name" value="CTNS"/>
    <property type="match status" value="2"/>
</dbReference>